<organism evidence="2 3">
    <name type="scientific">Leifsonia shinshuensis</name>
    <dbReference type="NCBI Taxonomy" id="150026"/>
    <lineage>
        <taxon>Bacteria</taxon>
        <taxon>Bacillati</taxon>
        <taxon>Actinomycetota</taxon>
        <taxon>Actinomycetes</taxon>
        <taxon>Micrococcales</taxon>
        <taxon>Microbacteriaceae</taxon>
        <taxon>Leifsonia</taxon>
    </lineage>
</organism>
<dbReference type="GO" id="GO:0016779">
    <property type="term" value="F:nucleotidyltransferase activity"/>
    <property type="evidence" value="ECO:0007669"/>
    <property type="project" value="UniProtKB-KW"/>
</dbReference>
<keyword evidence="2" id="KW-0808">Transferase</keyword>
<dbReference type="InterPro" id="IPR000594">
    <property type="entry name" value="ThiF_NAD_FAD-bd"/>
</dbReference>
<evidence type="ECO:0000313" key="3">
    <source>
        <dbReference type="Proteomes" id="UP000578352"/>
    </source>
</evidence>
<dbReference type="RefSeq" id="WP_179605094.1">
    <property type="nucleotide sequence ID" value="NZ_BAABEH010000001.1"/>
</dbReference>
<dbReference type="InterPro" id="IPR035985">
    <property type="entry name" value="Ubiquitin-activating_enz"/>
</dbReference>
<name>A0A853CS20_9MICO</name>
<reference evidence="2 3" key="1">
    <citation type="submission" date="2020-07" db="EMBL/GenBank/DDBJ databases">
        <title>Sequencing the genomes of 1000 actinobacteria strains.</title>
        <authorList>
            <person name="Klenk H.-P."/>
        </authorList>
    </citation>
    <scope>NUCLEOTIDE SEQUENCE [LARGE SCALE GENOMIC DNA]</scope>
    <source>
        <strain evidence="2 3">DSM 15165</strain>
    </source>
</reference>
<evidence type="ECO:0000259" key="1">
    <source>
        <dbReference type="Pfam" id="PF00899"/>
    </source>
</evidence>
<dbReference type="Gene3D" id="3.40.50.720">
    <property type="entry name" value="NAD(P)-binding Rossmann-like Domain"/>
    <property type="match status" value="1"/>
</dbReference>
<keyword evidence="2" id="KW-0548">Nucleotidyltransferase</keyword>
<dbReference type="GO" id="GO:0061503">
    <property type="term" value="F:tRNA threonylcarbamoyladenosine dehydratase"/>
    <property type="evidence" value="ECO:0007669"/>
    <property type="project" value="TreeGrafter"/>
</dbReference>
<comment type="caution">
    <text evidence="2">The sequence shown here is derived from an EMBL/GenBank/DDBJ whole genome shotgun (WGS) entry which is preliminary data.</text>
</comment>
<dbReference type="InterPro" id="IPR045886">
    <property type="entry name" value="ThiF/MoeB/HesA"/>
</dbReference>
<feature type="domain" description="THIF-type NAD/FAD binding fold" evidence="1">
    <location>
        <begin position="59"/>
        <end position="252"/>
    </location>
</feature>
<dbReference type="GO" id="GO:0061504">
    <property type="term" value="P:cyclic threonylcarbamoyladenosine biosynthetic process"/>
    <property type="evidence" value="ECO:0007669"/>
    <property type="project" value="TreeGrafter"/>
</dbReference>
<gene>
    <name evidence="2" type="ORF">HNR13_001426</name>
</gene>
<dbReference type="PANTHER" id="PTHR43267">
    <property type="entry name" value="TRNA THREONYLCARBAMOYLADENOSINE DEHYDRATASE"/>
    <property type="match status" value="1"/>
</dbReference>
<dbReference type="GO" id="GO:0008641">
    <property type="term" value="F:ubiquitin-like modifier activating enzyme activity"/>
    <property type="evidence" value="ECO:0007669"/>
    <property type="project" value="InterPro"/>
</dbReference>
<proteinExistence type="predicted"/>
<dbReference type="Proteomes" id="UP000578352">
    <property type="component" value="Unassembled WGS sequence"/>
</dbReference>
<dbReference type="PANTHER" id="PTHR43267:SF1">
    <property type="entry name" value="TRNA THREONYLCARBAMOYLADENOSINE DEHYDRATASE"/>
    <property type="match status" value="1"/>
</dbReference>
<dbReference type="SUPFAM" id="SSF69572">
    <property type="entry name" value="Activating enzymes of the ubiquitin-like proteins"/>
    <property type="match status" value="1"/>
</dbReference>
<accession>A0A853CS20</accession>
<protein>
    <submittedName>
        <fullName evidence="2">Molybdopterin/thiamine biosynthesis adenylyltransferase</fullName>
    </submittedName>
</protein>
<dbReference type="AlphaFoldDB" id="A0A853CS20"/>
<sequence>MRELLARGWIPDQDPSLEPLRVQLAERGAVRPRAPEVRAELERQVEYWRALTDDPAAAIARVSCATVAIVGVGGIGSVVLQHLLGAGVERFRLLDADVVDSTNLNRQFIYSASEIGRRKVDAARDYILQRDPSCQVEAIAAPWDIDSTEQRELLIDGADFVISAIDKPTMEAAVEVLDAAWLHCVPSIMATAGLRRSFVSPVFDIRQGSPHPRELLRTDEGDSAALLASHGPVNSLPAVLAADQILHHLAGLHDFVEYGQATVARWPSAGPLALSRFAAVQL</sequence>
<dbReference type="EMBL" id="JACCFL010000001">
    <property type="protein sequence ID" value="NYJ23139.1"/>
    <property type="molecule type" value="Genomic_DNA"/>
</dbReference>
<dbReference type="Pfam" id="PF00899">
    <property type="entry name" value="ThiF"/>
    <property type="match status" value="1"/>
</dbReference>
<evidence type="ECO:0000313" key="2">
    <source>
        <dbReference type="EMBL" id="NYJ23139.1"/>
    </source>
</evidence>